<name>A0ABT4PJM0_9BACT</name>
<proteinExistence type="predicted"/>
<keyword evidence="3" id="KW-1185">Reference proteome</keyword>
<evidence type="ECO:0008006" key="4">
    <source>
        <dbReference type="Google" id="ProtNLM"/>
    </source>
</evidence>
<feature type="signal peptide" evidence="1">
    <location>
        <begin position="1"/>
        <end position="20"/>
    </location>
</feature>
<sequence length="521" mass="58918">MKYSILLLLWLWGSITTLYAQCDTVSVGVKSDGTELKAAAFSFHRYIESFTLSPDGKKLLITSPDWDKYPKSLKNKGQFALYNLHTMRKEWEWEMDFPYTKVSYTRWGILKNRFAKLSLIDTVTMEPLWKLTLSPAYLDDSLGIVLGYGNNQKKLKAIQMKDGKLLWEAKIGHKYGWTQFYPLTPEEVLIVGDRVERLNLLTGQHSTYEAKTGIIDKKMIAGMVMLGVVAGAMGAMAGAMVAPGGSVVVPYCFPVPSAEVISGMTSNVIQTDSCFYLADRNKVACLDLQLTPKWECELPDKAASSYLRMEDDVLHLVNTGYGVKGGINKVKVGKAFVAGFRVSTGEQLYWNYLPEKEDRIIECAYAEDKTYMLMPEGLAYRNVGDSVLNVARWDTEKRGKLEGMINYTVYECDSLSGGFLPVEYNETRLPVFTEQGRLYVVDKNLCVYHEYGAESLYFPCADMGDYVCIYNKDDFRLIHKLGMPISSLSVGWKQGMMTDTQLILLDNQNRLLFIDKKDLLE</sequence>
<accession>A0ABT4PJM0</accession>
<organism evidence="2 3">
    <name type="scientific">Phocaeicola acetigenes</name>
    <dbReference type="NCBI Taxonomy" id="3016083"/>
    <lineage>
        <taxon>Bacteria</taxon>
        <taxon>Pseudomonadati</taxon>
        <taxon>Bacteroidota</taxon>
        <taxon>Bacteroidia</taxon>
        <taxon>Bacteroidales</taxon>
        <taxon>Bacteroidaceae</taxon>
        <taxon>Phocaeicola</taxon>
    </lineage>
</organism>
<evidence type="ECO:0000256" key="1">
    <source>
        <dbReference type="SAM" id="SignalP"/>
    </source>
</evidence>
<keyword evidence="1" id="KW-0732">Signal</keyword>
<dbReference type="InterPro" id="IPR015943">
    <property type="entry name" value="WD40/YVTN_repeat-like_dom_sf"/>
</dbReference>
<dbReference type="EMBL" id="JAPZVM010000010">
    <property type="protein sequence ID" value="MCZ8373255.1"/>
    <property type="molecule type" value="Genomic_DNA"/>
</dbReference>
<evidence type="ECO:0000313" key="2">
    <source>
        <dbReference type="EMBL" id="MCZ8373255.1"/>
    </source>
</evidence>
<dbReference type="RefSeq" id="WP_269878572.1">
    <property type="nucleotide sequence ID" value="NZ_JAPZVM010000010.1"/>
</dbReference>
<reference evidence="2" key="1">
    <citation type="submission" date="2022-12" db="EMBL/GenBank/DDBJ databases">
        <title>Phocaeicola acetigenes sp. nov., isolated feces from a healthy human.</title>
        <authorList>
            <person name="Do H."/>
            <person name="Ha Y.B."/>
            <person name="Kim J.-S."/>
            <person name="Suh M.K."/>
            <person name="Kim H.S."/>
            <person name="Lee J.-S."/>
        </authorList>
    </citation>
    <scope>NUCLEOTIDE SEQUENCE</scope>
    <source>
        <strain evidence="2">KGMB11183</strain>
    </source>
</reference>
<protein>
    <recommendedName>
        <fullName evidence="4">PQQ-binding-like beta-propeller repeat protein</fullName>
    </recommendedName>
</protein>
<gene>
    <name evidence="2" type="ORF">O6P32_11140</name>
</gene>
<feature type="chain" id="PRO_5045171310" description="PQQ-binding-like beta-propeller repeat protein" evidence="1">
    <location>
        <begin position="21"/>
        <end position="521"/>
    </location>
</feature>
<dbReference type="Gene3D" id="2.130.10.10">
    <property type="entry name" value="YVTN repeat-like/Quinoprotein amine dehydrogenase"/>
    <property type="match status" value="1"/>
</dbReference>
<dbReference type="InterPro" id="IPR011047">
    <property type="entry name" value="Quinoprotein_ADH-like_sf"/>
</dbReference>
<dbReference type="Proteomes" id="UP001141933">
    <property type="component" value="Unassembled WGS sequence"/>
</dbReference>
<evidence type="ECO:0000313" key="3">
    <source>
        <dbReference type="Proteomes" id="UP001141933"/>
    </source>
</evidence>
<dbReference type="SUPFAM" id="SSF50998">
    <property type="entry name" value="Quinoprotein alcohol dehydrogenase-like"/>
    <property type="match status" value="1"/>
</dbReference>
<comment type="caution">
    <text evidence="2">The sequence shown here is derived from an EMBL/GenBank/DDBJ whole genome shotgun (WGS) entry which is preliminary data.</text>
</comment>